<comment type="caution">
    <text evidence="1">The sequence shown here is derived from an EMBL/GenBank/DDBJ whole genome shotgun (WGS) entry which is preliminary data.</text>
</comment>
<gene>
    <name evidence="1" type="ORF">DPMN_111822</name>
</gene>
<organism evidence="1 2">
    <name type="scientific">Dreissena polymorpha</name>
    <name type="common">Zebra mussel</name>
    <name type="synonym">Mytilus polymorpha</name>
    <dbReference type="NCBI Taxonomy" id="45954"/>
    <lineage>
        <taxon>Eukaryota</taxon>
        <taxon>Metazoa</taxon>
        <taxon>Spiralia</taxon>
        <taxon>Lophotrochozoa</taxon>
        <taxon>Mollusca</taxon>
        <taxon>Bivalvia</taxon>
        <taxon>Autobranchia</taxon>
        <taxon>Heteroconchia</taxon>
        <taxon>Euheterodonta</taxon>
        <taxon>Imparidentia</taxon>
        <taxon>Neoheterodontei</taxon>
        <taxon>Myida</taxon>
        <taxon>Dreissenoidea</taxon>
        <taxon>Dreissenidae</taxon>
        <taxon>Dreissena</taxon>
    </lineage>
</organism>
<reference evidence="1" key="2">
    <citation type="submission" date="2020-11" db="EMBL/GenBank/DDBJ databases">
        <authorList>
            <person name="McCartney M.A."/>
            <person name="Auch B."/>
            <person name="Kono T."/>
            <person name="Mallez S."/>
            <person name="Becker A."/>
            <person name="Gohl D.M."/>
            <person name="Silverstein K.A.T."/>
            <person name="Koren S."/>
            <person name="Bechman K.B."/>
            <person name="Herman A."/>
            <person name="Abrahante J.E."/>
            <person name="Garbe J."/>
        </authorList>
    </citation>
    <scope>NUCLEOTIDE SEQUENCE</scope>
    <source>
        <strain evidence="1">Duluth1</strain>
        <tissue evidence="1">Whole animal</tissue>
    </source>
</reference>
<reference evidence="1" key="1">
    <citation type="journal article" date="2019" name="bioRxiv">
        <title>The Genome of the Zebra Mussel, Dreissena polymorpha: A Resource for Invasive Species Research.</title>
        <authorList>
            <person name="McCartney M.A."/>
            <person name="Auch B."/>
            <person name="Kono T."/>
            <person name="Mallez S."/>
            <person name="Zhang Y."/>
            <person name="Obille A."/>
            <person name="Becker A."/>
            <person name="Abrahante J.E."/>
            <person name="Garbe J."/>
            <person name="Badalamenti J.P."/>
            <person name="Herman A."/>
            <person name="Mangelson H."/>
            <person name="Liachko I."/>
            <person name="Sullivan S."/>
            <person name="Sone E.D."/>
            <person name="Koren S."/>
            <person name="Silverstein K.A.T."/>
            <person name="Beckman K.B."/>
            <person name="Gohl D.M."/>
        </authorList>
    </citation>
    <scope>NUCLEOTIDE SEQUENCE</scope>
    <source>
        <strain evidence="1">Duluth1</strain>
        <tissue evidence="1">Whole animal</tissue>
    </source>
</reference>
<keyword evidence="2" id="KW-1185">Reference proteome</keyword>
<dbReference type="AlphaFoldDB" id="A0A9D4KF75"/>
<name>A0A9D4KF75_DREPO</name>
<evidence type="ECO:0000313" key="1">
    <source>
        <dbReference type="EMBL" id="KAH3838413.1"/>
    </source>
</evidence>
<evidence type="ECO:0000313" key="2">
    <source>
        <dbReference type="Proteomes" id="UP000828390"/>
    </source>
</evidence>
<protein>
    <submittedName>
        <fullName evidence="1">Uncharacterized protein</fullName>
    </submittedName>
</protein>
<sequence length="123" mass="14256">MVVDDLQKQVMDKRLLRTIPYYVTCQTTSELESFNNHLLIYAPKRNALRWKRSFSKAANNWSVKPVKEVKQYKYIPDLLTKIAGVYLAGEDTLRSAVKVDPLDPRRISAHIATISPKPQNQRR</sequence>
<proteinExistence type="predicted"/>
<dbReference type="Proteomes" id="UP000828390">
    <property type="component" value="Unassembled WGS sequence"/>
</dbReference>
<accession>A0A9D4KF75</accession>
<dbReference type="EMBL" id="JAIWYP010000004">
    <property type="protein sequence ID" value="KAH3838413.1"/>
    <property type="molecule type" value="Genomic_DNA"/>
</dbReference>